<dbReference type="Gene3D" id="1.20.1070.10">
    <property type="entry name" value="Rhodopsin 7-helix transmembrane proteins"/>
    <property type="match status" value="1"/>
</dbReference>
<evidence type="ECO:0000256" key="4">
    <source>
        <dbReference type="ARBA" id="ARBA00023136"/>
    </source>
</evidence>
<keyword evidence="2 5" id="KW-0812">Transmembrane</keyword>
<proteinExistence type="predicted"/>
<evidence type="ECO:0000256" key="1">
    <source>
        <dbReference type="ARBA" id="ARBA00004141"/>
    </source>
</evidence>
<feature type="chain" id="PRO_5026715844" description="G-protein coupled receptors family 2 profile 2 domain-containing protein" evidence="6">
    <location>
        <begin position="17"/>
        <end position="898"/>
    </location>
</feature>
<dbReference type="GO" id="GO:0016020">
    <property type="term" value="C:membrane"/>
    <property type="evidence" value="ECO:0007669"/>
    <property type="project" value="UniProtKB-SubCell"/>
</dbReference>
<dbReference type="GO" id="GO:0004930">
    <property type="term" value="F:G protein-coupled receptor activity"/>
    <property type="evidence" value="ECO:0007669"/>
    <property type="project" value="InterPro"/>
</dbReference>
<reference evidence="8 9" key="1">
    <citation type="submission" date="2020-06" db="EMBL/GenBank/DDBJ databases">
        <authorList>
            <person name="Li R."/>
            <person name="Bekaert M."/>
        </authorList>
    </citation>
    <scope>NUCLEOTIDE SEQUENCE [LARGE SCALE GENOMIC DNA]</scope>
    <source>
        <strain evidence="9">wild</strain>
    </source>
</reference>
<keyword evidence="3 5" id="KW-1133">Transmembrane helix</keyword>
<comment type="subcellular location">
    <subcellularLocation>
        <location evidence="1">Membrane</location>
        <topology evidence="1">Multi-pass membrane protein</topology>
    </subcellularLocation>
</comment>
<dbReference type="InterPro" id="IPR022343">
    <property type="entry name" value="GCR1-cAMP_receptor"/>
</dbReference>
<dbReference type="PANTHER" id="PTHR45902">
    <property type="entry name" value="LATROPHILIN RECEPTOR-LIKE PROTEIN A"/>
    <property type="match status" value="1"/>
</dbReference>
<accession>A0A6J8AFI3</accession>
<keyword evidence="9" id="KW-1185">Reference proteome</keyword>
<feature type="transmembrane region" description="Helical" evidence="5">
    <location>
        <begin position="682"/>
        <end position="703"/>
    </location>
</feature>
<evidence type="ECO:0000256" key="5">
    <source>
        <dbReference type="SAM" id="Phobius"/>
    </source>
</evidence>
<dbReference type="OrthoDB" id="10051649at2759"/>
<name>A0A6J8AFI3_MYTCO</name>
<feature type="transmembrane region" description="Helical" evidence="5">
    <location>
        <begin position="767"/>
        <end position="792"/>
    </location>
</feature>
<feature type="transmembrane region" description="Helical" evidence="5">
    <location>
        <begin position="651"/>
        <end position="670"/>
    </location>
</feature>
<dbReference type="GO" id="GO:0007166">
    <property type="term" value="P:cell surface receptor signaling pathway"/>
    <property type="evidence" value="ECO:0007669"/>
    <property type="project" value="InterPro"/>
</dbReference>
<evidence type="ECO:0000313" key="9">
    <source>
        <dbReference type="Proteomes" id="UP000507470"/>
    </source>
</evidence>
<feature type="signal peptide" evidence="6">
    <location>
        <begin position="1"/>
        <end position="16"/>
    </location>
</feature>
<dbReference type="InterPro" id="IPR053231">
    <property type="entry name" value="GPCR_LN-TM7"/>
</dbReference>
<dbReference type="InterPro" id="IPR000832">
    <property type="entry name" value="GPCR_2_secretin-like"/>
</dbReference>
<keyword evidence="6" id="KW-0732">Signal</keyword>
<gene>
    <name evidence="8" type="ORF">MCOR_6197</name>
</gene>
<dbReference type="Proteomes" id="UP000507470">
    <property type="component" value="Unassembled WGS sequence"/>
</dbReference>
<evidence type="ECO:0000313" key="8">
    <source>
        <dbReference type="EMBL" id="CAC5365566.1"/>
    </source>
</evidence>
<dbReference type="InterPro" id="IPR017981">
    <property type="entry name" value="GPCR_2-like_7TM"/>
</dbReference>
<dbReference type="PANTHER" id="PTHR45902:SF1">
    <property type="entry name" value="LATROPHILIN RECEPTOR-LIKE PROTEIN A"/>
    <property type="match status" value="1"/>
</dbReference>
<feature type="transmembrane region" description="Helical" evidence="5">
    <location>
        <begin position="723"/>
        <end position="743"/>
    </location>
</feature>
<keyword evidence="4 5" id="KW-0472">Membrane</keyword>
<evidence type="ECO:0000259" key="7">
    <source>
        <dbReference type="PROSITE" id="PS50261"/>
    </source>
</evidence>
<protein>
    <recommendedName>
        <fullName evidence="7">G-protein coupled receptors family 2 profile 2 domain-containing protein</fullName>
    </recommendedName>
</protein>
<dbReference type="EMBL" id="CACVKT020001141">
    <property type="protein sequence ID" value="CAC5365566.1"/>
    <property type="molecule type" value="Genomic_DNA"/>
</dbReference>
<feature type="transmembrane region" description="Helical" evidence="5">
    <location>
        <begin position="839"/>
        <end position="860"/>
    </location>
</feature>
<feature type="transmembrane region" description="Helical" evidence="5">
    <location>
        <begin position="616"/>
        <end position="639"/>
    </location>
</feature>
<evidence type="ECO:0000256" key="2">
    <source>
        <dbReference type="ARBA" id="ARBA00022692"/>
    </source>
</evidence>
<organism evidence="8 9">
    <name type="scientific">Mytilus coruscus</name>
    <name type="common">Sea mussel</name>
    <dbReference type="NCBI Taxonomy" id="42192"/>
    <lineage>
        <taxon>Eukaryota</taxon>
        <taxon>Metazoa</taxon>
        <taxon>Spiralia</taxon>
        <taxon>Lophotrochozoa</taxon>
        <taxon>Mollusca</taxon>
        <taxon>Bivalvia</taxon>
        <taxon>Autobranchia</taxon>
        <taxon>Pteriomorphia</taxon>
        <taxon>Mytilida</taxon>
        <taxon>Mytiloidea</taxon>
        <taxon>Mytilidae</taxon>
        <taxon>Mytilinae</taxon>
        <taxon>Mytilus</taxon>
    </lineage>
</organism>
<dbReference type="Pfam" id="PF00002">
    <property type="entry name" value="7tm_2"/>
    <property type="match status" value="1"/>
</dbReference>
<evidence type="ECO:0000256" key="3">
    <source>
        <dbReference type="ARBA" id="ARBA00022989"/>
    </source>
</evidence>
<dbReference type="CDD" id="cd15039">
    <property type="entry name" value="7tmB3_Methuselah-like"/>
    <property type="match status" value="1"/>
</dbReference>
<feature type="transmembrane region" description="Helical" evidence="5">
    <location>
        <begin position="813"/>
        <end position="833"/>
    </location>
</feature>
<dbReference type="AlphaFoldDB" id="A0A6J8AFI3"/>
<sequence>MLPNICLFAFFCATAAEETGSFTYRYPSDVDFKEAYDLTENFQDANQRRILEKQLLYCPMVPLCNNLTRRDSYSNGTSSDVRSCCLSCSCQDNGLAKNEQCPNSEITLSTPVKTCIYPQYLPYGRSSVNAEDSYYMISSCANNFHDATVTRKCTSDQRKIDPYDISLFTPVSIINSSILFKNKYCAICNYHVPDEMYPWSGNLTCDTSGSFEPFDNLTASGNVLKEISHSDDCNIFFQGLDSISDLEQCDWGVYTTCNQTGNWRVYDKVIEDACTSYTSVYLARYRNVFCFLCNSNEIPFMGCKSTDFPKDKGGIKTGTFVGLISFMEDEQKRNDKICANDEVFDAYEDKCREVVCPSMHYFNKKNHQCEEIFRKIKKRNYVAYYKVTLDEKLDEDDCSLSCVSDDSYTVEAGICSYIQRTLNGIDCCYLLEWHYPTDIKNVTHREYIVGISLLALTSHNQRTYVEALSSPFEVNLQKEIINIGSTTLSIILLVQPISHKALDLASDFIEWDLISEYYETYYEYRFYNAYDDFACVSTHPAIKVVSNFFCPRIKLKFNEVELSTNHLTVLSNNIKYDINSVLQTEEYFLVCADVYMASIINLGQEVAAVTKKIETLLSLICSISSITSLTLTLIVYILLKDLRSLPGLQQMMLSSHLLVAHALYLFGINAKSIETLCAAIGLLTHYFWLGSIMWMHICTLDMFRVFYYNIQSTSNRLKRFTHYVIYSVSVPSLLITINIVHFFSSDEITHGYLGYGGESCYIIETTMVLYTFAIPVGVLLLLNIILFSVVIFQLETALEVKSETRKNRPMLVIYTKMSCLTGITWIFGFAYQWTLIDVLSYAFIILNASQGLFIFLAFGLNRQVRSKINEMLCKPNEQITQKIEIERNSVKLVNMPKT</sequence>
<feature type="domain" description="G-protein coupled receptors family 2 profile 2" evidence="7">
    <location>
        <begin position="614"/>
        <end position="862"/>
    </location>
</feature>
<dbReference type="PRINTS" id="PR02001">
    <property type="entry name" value="GCR1CAMPR"/>
</dbReference>
<dbReference type="PROSITE" id="PS50261">
    <property type="entry name" value="G_PROTEIN_RECEP_F2_4"/>
    <property type="match status" value="1"/>
</dbReference>
<evidence type="ECO:0000256" key="6">
    <source>
        <dbReference type="SAM" id="SignalP"/>
    </source>
</evidence>